<proteinExistence type="predicted"/>
<sequence length="250" mass="26818">MKDNSDDAFRVMTSGVFTAAHLALVPAIEAFIGKPVVTLTTSIGTGEQSIPNRLRRREPADIVIVAEPNMTNFVRTGYVVGDTRTLIARSVAAVAVRAGKPPPDASTPEALKRTFLQAGSIAYSASESGKYLTTELYHRLGIEKECLPKSRFVGNGERTGAVVARGEADLAFQQVSELRPVQGIAYITPIPDELQSYVWVASGALAWSRDLERARAVARFLASDTAAQEIIASGLDPLFGEDLYSALHAA</sequence>
<gene>
    <name evidence="1" type="ORF">ACFOY1_01495</name>
</gene>
<organism evidence="1 2">
    <name type="scientific">Candidimonas humi</name>
    <dbReference type="NCBI Taxonomy" id="683355"/>
    <lineage>
        <taxon>Bacteria</taxon>
        <taxon>Pseudomonadati</taxon>
        <taxon>Pseudomonadota</taxon>
        <taxon>Betaproteobacteria</taxon>
        <taxon>Burkholderiales</taxon>
        <taxon>Alcaligenaceae</taxon>
        <taxon>Candidimonas</taxon>
    </lineage>
</organism>
<keyword evidence="2" id="KW-1185">Reference proteome</keyword>
<dbReference type="Proteomes" id="UP001595848">
    <property type="component" value="Unassembled WGS sequence"/>
</dbReference>
<protein>
    <submittedName>
        <fullName evidence="1">Substrate-binding domain-containing protein</fullName>
    </submittedName>
</protein>
<name>A0ABV8NUV0_9BURK</name>
<comment type="caution">
    <text evidence="1">The sequence shown here is derived from an EMBL/GenBank/DDBJ whole genome shotgun (WGS) entry which is preliminary data.</text>
</comment>
<accession>A0ABV8NUV0</accession>
<evidence type="ECO:0000313" key="2">
    <source>
        <dbReference type="Proteomes" id="UP001595848"/>
    </source>
</evidence>
<dbReference type="InterPro" id="IPR050682">
    <property type="entry name" value="ModA/WtpA"/>
</dbReference>
<reference evidence="2" key="1">
    <citation type="journal article" date="2019" name="Int. J. Syst. Evol. Microbiol.">
        <title>The Global Catalogue of Microorganisms (GCM) 10K type strain sequencing project: providing services to taxonomists for standard genome sequencing and annotation.</title>
        <authorList>
            <consortium name="The Broad Institute Genomics Platform"/>
            <consortium name="The Broad Institute Genome Sequencing Center for Infectious Disease"/>
            <person name="Wu L."/>
            <person name="Ma J."/>
        </authorList>
    </citation>
    <scope>NUCLEOTIDE SEQUENCE [LARGE SCALE GENOMIC DNA]</scope>
    <source>
        <strain evidence="2">LMG 24813</strain>
    </source>
</reference>
<dbReference type="PANTHER" id="PTHR30632:SF11">
    <property type="entry name" value="BLR4797 PROTEIN"/>
    <property type="match status" value="1"/>
</dbReference>
<evidence type="ECO:0000313" key="1">
    <source>
        <dbReference type="EMBL" id="MFC4199615.1"/>
    </source>
</evidence>
<dbReference type="PANTHER" id="PTHR30632">
    <property type="entry name" value="MOLYBDATE-BINDING PERIPLASMIC PROTEIN"/>
    <property type="match status" value="1"/>
</dbReference>
<dbReference type="EMBL" id="JBHSBV010000001">
    <property type="protein sequence ID" value="MFC4199615.1"/>
    <property type="molecule type" value="Genomic_DNA"/>
</dbReference>
<dbReference type="RefSeq" id="WP_217962699.1">
    <property type="nucleotide sequence ID" value="NZ_JAHTBN010000001.1"/>
</dbReference>
<dbReference type="Pfam" id="PF13531">
    <property type="entry name" value="SBP_bac_11"/>
    <property type="match status" value="1"/>
</dbReference>